<reference evidence="1" key="1">
    <citation type="submission" date="2021-01" db="EMBL/GenBank/DDBJ databases">
        <authorList>
            <person name="Corre E."/>
            <person name="Pelletier E."/>
            <person name="Niang G."/>
            <person name="Scheremetjew M."/>
            <person name="Finn R."/>
            <person name="Kale V."/>
            <person name="Holt S."/>
            <person name="Cochrane G."/>
            <person name="Meng A."/>
            <person name="Brown T."/>
            <person name="Cohen L."/>
        </authorList>
    </citation>
    <scope>NUCLEOTIDE SEQUENCE</scope>
    <source>
        <strain evidence="1">PLY429</strain>
    </source>
</reference>
<protein>
    <submittedName>
        <fullName evidence="1">Uncharacterized protein</fullName>
    </submittedName>
</protein>
<accession>A0A7S1X7L8</accession>
<dbReference type="EMBL" id="HBGG01029881">
    <property type="protein sequence ID" value="CAD9213286.1"/>
    <property type="molecule type" value="Transcribed_RNA"/>
</dbReference>
<name>A0A7S1X7L8_9CHLO</name>
<evidence type="ECO:0000313" key="1">
    <source>
        <dbReference type="EMBL" id="CAD9213286.1"/>
    </source>
</evidence>
<gene>
    <name evidence="1" type="ORF">TCHU04912_LOCUS15525</name>
</gene>
<dbReference type="AlphaFoldDB" id="A0A7S1X7L8"/>
<proteinExistence type="predicted"/>
<sequence length="143" mass="16058">MESDIGQSLLNVRTSNQWSLLDGVARKVKRPTKEVHDFLSTVDDETLRVHGIWKHRVGKCFIICTNPGYRLALQGAAEEADECSCCCESSGSIESRAAKQYFGSFDYNAGRHAQHTTGHKSTCPFWAPPTSSHLHSWRRGYEN</sequence>
<organism evidence="1">
    <name type="scientific">Tetraselmis chuii</name>
    <dbReference type="NCBI Taxonomy" id="63592"/>
    <lineage>
        <taxon>Eukaryota</taxon>
        <taxon>Viridiplantae</taxon>
        <taxon>Chlorophyta</taxon>
        <taxon>core chlorophytes</taxon>
        <taxon>Chlorodendrophyceae</taxon>
        <taxon>Chlorodendrales</taxon>
        <taxon>Chlorodendraceae</taxon>
        <taxon>Tetraselmis</taxon>
    </lineage>
</organism>